<dbReference type="GO" id="GO:0005886">
    <property type="term" value="C:plasma membrane"/>
    <property type="evidence" value="ECO:0007669"/>
    <property type="project" value="TreeGrafter"/>
</dbReference>
<dbReference type="PANTHER" id="PTHR23502">
    <property type="entry name" value="MAJOR FACILITATOR SUPERFAMILY"/>
    <property type="match status" value="1"/>
</dbReference>
<dbReference type="PANTHER" id="PTHR23502:SF134">
    <property type="entry name" value="MAJOR FACILITATOR SUPERFAMILY (MFS) PROFILE DOMAIN-CONTAINING PROTEIN-RELATED"/>
    <property type="match status" value="1"/>
</dbReference>
<dbReference type="EMBL" id="JANKHO010002263">
    <property type="protein sequence ID" value="KAJ3493498.1"/>
    <property type="molecule type" value="Genomic_DNA"/>
</dbReference>
<feature type="compositionally biased region" description="Polar residues" evidence="5">
    <location>
        <begin position="1"/>
        <end position="12"/>
    </location>
</feature>
<feature type="transmembrane region" description="Helical" evidence="6">
    <location>
        <begin position="154"/>
        <end position="174"/>
    </location>
</feature>
<evidence type="ECO:0000256" key="5">
    <source>
        <dbReference type="SAM" id="MobiDB-lite"/>
    </source>
</evidence>
<feature type="region of interest" description="Disordered" evidence="5">
    <location>
        <begin position="1"/>
        <end position="28"/>
    </location>
</feature>
<keyword evidence="8" id="KW-1185">Reference proteome</keyword>
<evidence type="ECO:0008006" key="9">
    <source>
        <dbReference type="Google" id="ProtNLM"/>
    </source>
</evidence>
<evidence type="ECO:0000256" key="6">
    <source>
        <dbReference type="SAM" id="Phobius"/>
    </source>
</evidence>
<evidence type="ECO:0000313" key="7">
    <source>
        <dbReference type="EMBL" id="KAJ3493498.1"/>
    </source>
</evidence>
<reference evidence="7" key="1">
    <citation type="submission" date="2022-07" db="EMBL/GenBank/DDBJ databases">
        <title>Genome Sequence of Agrocybe chaxingu.</title>
        <authorList>
            <person name="Buettner E."/>
        </authorList>
    </citation>
    <scope>NUCLEOTIDE SEQUENCE</scope>
    <source>
        <strain evidence="7">MP-N11</strain>
    </source>
</reference>
<protein>
    <recommendedName>
        <fullName evidence="9">Major facilitator superfamily (MFS) profile domain-containing protein</fullName>
    </recommendedName>
</protein>
<proteinExistence type="predicted"/>
<keyword evidence="4 6" id="KW-0472">Membrane</keyword>
<dbReference type="AlphaFoldDB" id="A0A9W8MRK2"/>
<evidence type="ECO:0000256" key="2">
    <source>
        <dbReference type="ARBA" id="ARBA00022692"/>
    </source>
</evidence>
<evidence type="ECO:0000256" key="4">
    <source>
        <dbReference type="ARBA" id="ARBA00023136"/>
    </source>
</evidence>
<evidence type="ECO:0000256" key="3">
    <source>
        <dbReference type="ARBA" id="ARBA00022989"/>
    </source>
</evidence>
<comment type="subcellular location">
    <subcellularLocation>
        <location evidence="1">Membrane</location>
        <topology evidence="1">Multi-pass membrane protein</topology>
    </subcellularLocation>
</comment>
<name>A0A9W8MRK2_9AGAR</name>
<comment type="caution">
    <text evidence="7">The sequence shown here is derived from an EMBL/GenBank/DDBJ whole genome shotgun (WGS) entry which is preliminary data.</text>
</comment>
<sequence>MTRKGFQNSSRPATRDGEASATPTLFVNDAAEEGVVVKSLEDVREPSLDPRVSIEDANRPTEDELDETISHRFTSALRRHESKRDSLSEKGIKQEEPLYIEFAPGDKRNPINFSMRRKWTITGIACFATLLASTTASTYNMGFESMVRDLNCTYFQATIGLSLYALGFGVVPLVSASFSEEFGRQPLYVASGIGFLLMYMMIALRGLPMSIFALAAVGGTGLGPVFAGWIEMDSNLQWKWIQWIQMMWAFILLS</sequence>
<accession>A0A9W8MRK2</accession>
<dbReference type="OrthoDB" id="5376138at2759"/>
<evidence type="ECO:0000256" key="1">
    <source>
        <dbReference type="ARBA" id="ARBA00004141"/>
    </source>
</evidence>
<feature type="transmembrane region" description="Helical" evidence="6">
    <location>
        <begin position="119"/>
        <end position="142"/>
    </location>
</feature>
<dbReference type="SUPFAM" id="SSF103473">
    <property type="entry name" value="MFS general substrate transporter"/>
    <property type="match status" value="1"/>
</dbReference>
<dbReference type="InterPro" id="IPR036259">
    <property type="entry name" value="MFS_trans_sf"/>
</dbReference>
<dbReference type="GO" id="GO:0022857">
    <property type="term" value="F:transmembrane transporter activity"/>
    <property type="evidence" value="ECO:0007669"/>
    <property type="project" value="TreeGrafter"/>
</dbReference>
<organism evidence="7 8">
    <name type="scientific">Agrocybe chaxingu</name>
    <dbReference type="NCBI Taxonomy" id="84603"/>
    <lineage>
        <taxon>Eukaryota</taxon>
        <taxon>Fungi</taxon>
        <taxon>Dikarya</taxon>
        <taxon>Basidiomycota</taxon>
        <taxon>Agaricomycotina</taxon>
        <taxon>Agaricomycetes</taxon>
        <taxon>Agaricomycetidae</taxon>
        <taxon>Agaricales</taxon>
        <taxon>Agaricineae</taxon>
        <taxon>Strophariaceae</taxon>
        <taxon>Agrocybe</taxon>
    </lineage>
</organism>
<dbReference type="Gene3D" id="1.20.1250.20">
    <property type="entry name" value="MFS general substrate transporter like domains"/>
    <property type="match status" value="1"/>
</dbReference>
<keyword evidence="3 6" id="KW-1133">Transmembrane helix</keyword>
<feature type="transmembrane region" description="Helical" evidence="6">
    <location>
        <begin position="210"/>
        <end position="230"/>
    </location>
</feature>
<evidence type="ECO:0000313" key="8">
    <source>
        <dbReference type="Proteomes" id="UP001148786"/>
    </source>
</evidence>
<gene>
    <name evidence="7" type="ORF">NLJ89_g11005</name>
</gene>
<feature type="transmembrane region" description="Helical" evidence="6">
    <location>
        <begin position="186"/>
        <end position="204"/>
    </location>
</feature>
<keyword evidence="2 6" id="KW-0812">Transmembrane</keyword>
<dbReference type="Proteomes" id="UP001148786">
    <property type="component" value="Unassembled WGS sequence"/>
</dbReference>